<organism evidence="1 2">
    <name type="scientific">Salix suchowensis</name>
    <dbReference type="NCBI Taxonomy" id="1278906"/>
    <lineage>
        <taxon>Eukaryota</taxon>
        <taxon>Viridiplantae</taxon>
        <taxon>Streptophyta</taxon>
        <taxon>Embryophyta</taxon>
        <taxon>Tracheophyta</taxon>
        <taxon>Spermatophyta</taxon>
        <taxon>Magnoliopsida</taxon>
        <taxon>eudicotyledons</taxon>
        <taxon>Gunneridae</taxon>
        <taxon>Pentapetalae</taxon>
        <taxon>rosids</taxon>
        <taxon>fabids</taxon>
        <taxon>Malpighiales</taxon>
        <taxon>Salicaceae</taxon>
        <taxon>Saliceae</taxon>
        <taxon>Salix</taxon>
    </lineage>
</organism>
<reference evidence="1" key="2">
    <citation type="journal article" date="2023" name="Int. J. Mol. Sci.">
        <title>De Novo Assembly and Annotation of 11 Diverse Shrub Willow (Salix) Genomes Reveals Novel Gene Organization in Sex-Linked Regions.</title>
        <authorList>
            <person name="Hyden B."/>
            <person name="Feng K."/>
            <person name="Yates T.B."/>
            <person name="Jawdy S."/>
            <person name="Cereghino C."/>
            <person name="Smart L.B."/>
            <person name="Muchero W."/>
        </authorList>
    </citation>
    <scope>NUCLEOTIDE SEQUENCE</scope>
    <source>
        <tissue evidence="1">Shoot tip</tissue>
    </source>
</reference>
<dbReference type="Proteomes" id="UP001141253">
    <property type="component" value="Chromosome 13"/>
</dbReference>
<proteinExistence type="predicted"/>
<accession>A0ABQ9AWZ5</accession>
<evidence type="ECO:0000313" key="1">
    <source>
        <dbReference type="EMBL" id="KAJ6360532.1"/>
    </source>
</evidence>
<gene>
    <name evidence="1" type="ORF">OIU77_004529</name>
</gene>
<comment type="caution">
    <text evidence="1">The sequence shown here is derived from an EMBL/GenBank/DDBJ whole genome shotgun (WGS) entry which is preliminary data.</text>
</comment>
<dbReference type="EMBL" id="JAPFFI010000015">
    <property type="protein sequence ID" value="KAJ6360532.1"/>
    <property type="molecule type" value="Genomic_DNA"/>
</dbReference>
<evidence type="ECO:0000313" key="2">
    <source>
        <dbReference type="Proteomes" id="UP001141253"/>
    </source>
</evidence>
<sequence>MEDDVSNPFQRMSMRTQNIAPKMALALANNDNKTQQSLKDTRDSDLRNLLISTENKSILVVEDIDCSIEIQDRLAQARAMTASRHNPATFNQVNQPMTIWIKEFV</sequence>
<keyword evidence="2" id="KW-1185">Reference proteome</keyword>
<protein>
    <submittedName>
        <fullName evidence="1">Uncharacterized protein</fullName>
    </submittedName>
</protein>
<name>A0ABQ9AWZ5_9ROSI</name>
<reference evidence="1" key="1">
    <citation type="submission" date="2022-10" db="EMBL/GenBank/DDBJ databases">
        <authorList>
            <person name="Hyden B.L."/>
            <person name="Feng K."/>
            <person name="Yates T."/>
            <person name="Jawdy S."/>
            <person name="Smart L.B."/>
            <person name="Muchero W."/>
        </authorList>
    </citation>
    <scope>NUCLEOTIDE SEQUENCE</scope>
    <source>
        <tissue evidence="1">Shoot tip</tissue>
    </source>
</reference>